<dbReference type="InterPro" id="IPR037047">
    <property type="entry name" value="PITH_dom_sf"/>
</dbReference>
<dbReference type="InterPro" id="IPR010400">
    <property type="entry name" value="PITH_dom"/>
</dbReference>
<organism evidence="3">
    <name type="scientific">Neobodo designis</name>
    <name type="common">Flagellated protozoan</name>
    <name type="synonym">Bodo designis</name>
    <dbReference type="NCBI Taxonomy" id="312471"/>
    <lineage>
        <taxon>Eukaryota</taxon>
        <taxon>Discoba</taxon>
        <taxon>Euglenozoa</taxon>
        <taxon>Kinetoplastea</taxon>
        <taxon>Metakinetoplastina</taxon>
        <taxon>Neobodonida</taxon>
        <taxon>Neobodo</taxon>
    </lineage>
</organism>
<dbReference type="PANTHER" id="PTHR12175">
    <property type="entry name" value="AD039 HT014 THIOREDOXIN FAMILY TRP26"/>
    <property type="match status" value="1"/>
</dbReference>
<dbReference type="InterPro" id="IPR045099">
    <property type="entry name" value="PITH1-like"/>
</dbReference>
<evidence type="ECO:0000259" key="2">
    <source>
        <dbReference type="PROSITE" id="PS51532"/>
    </source>
</evidence>
<dbReference type="InterPro" id="IPR008979">
    <property type="entry name" value="Galactose-bd-like_sf"/>
</dbReference>
<reference evidence="3" key="1">
    <citation type="submission" date="2021-01" db="EMBL/GenBank/DDBJ databases">
        <authorList>
            <person name="Corre E."/>
            <person name="Pelletier E."/>
            <person name="Niang G."/>
            <person name="Scheremetjew M."/>
            <person name="Finn R."/>
            <person name="Kale V."/>
            <person name="Holt S."/>
            <person name="Cochrane G."/>
            <person name="Meng A."/>
            <person name="Brown T."/>
            <person name="Cohen L."/>
        </authorList>
    </citation>
    <scope>NUCLEOTIDE SEQUENCE</scope>
    <source>
        <strain evidence="3">CCAP 1951/1</strain>
    </source>
</reference>
<dbReference type="SUPFAM" id="SSF49785">
    <property type="entry name" value="Galactose-binding domain-like"/>
    <property type="match status" value="1"/>
</dbReference>
<dbReference type="Gene3D" id="2.60.120.470">
    <property type="entry name" value="PITH domain"/>
    <property type="match status" value="1"/>
</dbReference>
<dbReference type="EMBL" id="HBGF01024890">
    <property type="protein sequence ID" value="CAD9119339.1"/>
    <property type="molecule type" value="Transcribed_RNA"/>
</dbReference>
<dbReference type="GO" id="GO:0005737">
    <property type="term" value="C:cytoplasm"/>
    <property type="evidence" value="ECO:0007669"/>
    <property type="project" value="UniProtKB-ARBA"/>
</dbReference>
<protein>
    <recommendedName>
        <fullName evidence="2">PITH domain-containing protein</fullName>
    </recommendedName>
</protein>
<accession>A0A7S1M1H5</accession>
<name>A0A7S1M1H5_NEODS</name>
<dbReference type="PROSITE" id="PS51532">
    <property type="entry name" value="PITH"/>
    <property type="match status" value="1"/>
</dbReference>
<dbReference type="PANTHER" id="PTHR12175:SF1">
    <property type="entry name" value="PITH DOMAIN-CONTAINING PROTEIN 1"/>
    <property type="match status" value="1"/>
</dbReference>
<evidence type="ECO:0000256" key="1">
    <source>
        <dbReference type="ARBA" id="ARBA00025788"/>
    </source>
</evidence>
<dbReference type="Pfam" id="PF06201">
    <property type="entry name" value="PITH"/>
    <property type="match status" value="1"/>
</dbReference>
<comment type="similarity">
    <text evidence="1">Belongs to the PITHD1 family.</text>
</comment>
<proteinExistence type="inferred from homology"/>
<gene>
    <name evidence="3" type="ORF">NDES1114_LOCUS16489</name>
</gene>
<evidence type="ECO:0000313" key="3">
    <source>
        <dbReference type="EMBL" id="CAD9119339.1"/>
    </source>
</evidence>
<dbReference type="AlphaFoldDB" id="A0A7S1M1H5"/>
<feature type="domain" description="PITH" evidence="2">
    <location>
        <begin position="34"/>
        <end position="210"/>
    </location>
</feature>
<sequence length="232" mass="25639">MHSHAHGQCRHAQNQRIQTGCRLPIGRGPTAAGDAGMSTQSGMLLNGFIDPHKFVAWNFEQPTAAVFSTVFDASTPTPPEAAVNSDCDEELLMYLPFTEFMRIRGVAILGGGSGTGPSHVSLFANQNEMHGFDTVQRLQPDERLELVDTSDDDELIYLLDAPKFMSVGNLTIFVSRGFDEDCTKLRKILLFGESTKLPTVRPMATNVVYELRGNPADHPEQEEEKKFNNLVK</sequence>